<dbReference type="SUPFAM" id="SSF81301">
    <property type="entry name" value="Nucleotidyltransferase"/>
    <property type="match status" value="1"/>
</dbReference>
<dbReference type="Gene3D" id="3.30.460.10">
    <property type="entry name" value="Beta Polymerase, domain 2"/>
    <property type="match status" value="1"/>
</dbReference>
<dbReference type="Proteomes" id="UP000179051">
    <property type="component" value="Unassembled WGS sequence"/>
</dbReference>
<protein>
    <submittedName>
        <fullName evidence="1">Uncharacterized protein</fullName>
    </submittedName>
</protein>
<organism evidence="1 2">
    <name type="scientific">Candidatus Daviesbacteria bacterium RIFCSPHIGHO2_12_FULL_37_16</name>
    <dbReference type="NCBI Taxonomy" id="1797778"/>
    <lineage>
        <taxon>Bacteria</taxon>
        <taxon>Candidatus Daviesiibacteriota</taxon>
    </lineage>
</organism>
<accession>A0A1F5K5M9</accession>
<comment type="caution">
    <text evidence="1">The sequence shown here is derived from an EMBL/GenBank/DDBJ whole genome shotgun (WGS) entry which is preliminary data.</text>
</comment>
<reference evidence="1 2" key="1">
    <citation type="journal article" date="2016" name="Nat. Commun.">
        <title>Thousands of microbial genomes shed light on interconnected biogeochemical processes in an aquifer system.</title>
        <authorList>
            <person name="Anantharaman K."/>
            <person name="Brown C.T."/>
            <person name="Hug L.A."/>
            <person name="Sharon I."/>
            <person name="Castelle C.J."/>
            <person name="Probst A.J."/>
            <person name="Thomas B.C."/>
            <person name="Singh A."/>
            <person name="Wilkins M.J."/>
            <person name="Karaoz U."/>
            <person name="Brodie E.L."/>
            <person name="Williams K.H."/>
            <person name="Hubbard S.S."/>
            <person name="Banfield J.F."/>
        </authorList>
    </citation>
    <scope>NUCLEOTIDE SEQUENCE [LARGE SCALE GENOMIC DNA]</scope>
</reference>
<evidence type="ECO:0000313" key="1">
    <source>
        <dbReference type="EMBL" id="OGE36227.1"/>
    </source>
</evidence>
<dbReference type="InterPro" id="IPR007344">
    <property type="entry name" value="GrpB/CoaE"/>
</dbReference>
<evidence type="ECO:0000313" key="2">
    <source>
        <dbReference type="Proteomes" id="UP000179051"/>
    </source>
</evidence>
<proteinExistence type="predicted"/>
<dbReference type="InterPro" id="IPR043519">
    <property type="entry name" value="NT_sf"/>
</dbReference>
<dbReference type="AlphaFoldDB" id="A0A1F5K5M9"/>
<sequence length="194" mass="22803">MQIWKDLSRINSFINLIRSMLTKDQKEWLNHLSDSNFIKITPFDPKIIEIFKSERDTLKSFLGSSQEVLLRGSSYLEIQGKGELDIYIPVSPKDFNPTMEKLINHLGMPESAYPGERMRWNKREDGETVIEIFLIDKTIDDWKNMVLFEEYLLTHPECLEEYISLKQSSPGLTSRAYYTKKLEFMNKIIEVAKK</sequence>
<dbReference type="Pfam" id="PF04229">
    <property type="entry name" value="GrpB"/>
    <property type="match status" value="1"/>
</dbReference>
<dbReference type="EMBL" id="MFDF01000006">
    <property type="protein sequence ID" value="OGE36227.1"/>
    <property type="molecule type" value="Genomic_DNA"/>
</dbReference>
<name>A0A1F5K5M9_9BACT</name>
<gene>
    <name evidence="1" type="ORF">A3E66_05485</name>
</gene>